<evidence type="ECO:0000313" key="3">
    <source>
        <dbReference type="Proteomes" id="UP000308197"/>
    </source>
</evidence>
<evidence type="ECO:0000313" key="2">
    <source>
        <dbReference type="EMBL" id="TFK90732.1"/>
    </source>
</evidence>
<evidence type="ECO:0008006" key="4">
    <source>
        <dbReference type="Google" id="ProtNLM"/>
    </source>
</evidence>
<gene>
    <name evidence="2" type="ORF">K466DRAFT_369423</name>
</gene>
<feature type="region of interest" description="Disordered" evidence="1">
    <location>
        <begin position="207"/>
        <end position="240"/>
    </location>
</feature>
<name>A0A5C3PN64_9APHY</name>
<dbReference type="Proteomes" id="UP000308197">
    <property type="component" value="Unassembled WGS sequence"/>
</dbReference>
<proteinExistence type="predicted"/>
<keyword evidence="3" id="KW-1185">Reference proteome</keyword>
<dbReference type="EMBL" id="ML211038">
    <property type="protein sequence ID" value="TFK90732.1"/>
    <property type="molecule type" value="Genomic_DNA"/>
</dbReference>
<evidence type="ECO:0000256" key="1">
    <source>
        <dbReference type="SAM" id="MobiDB-lite"/>
    </source>
</evidence>
<dbReference type="AlphaFoldDB" id="A0A5C3PN64"/>
<organism evidence="2 3">
    <name type="scientific">Polyporus arcularius HHB13444</name>
    <dbReference type="NCBI Taxonomy" id="1314778"/>
    <lineage>
        <taxon>Eukaryota</taxon>
        <taxon>Fungi</taxon>
        <taxon>Dikarya</taxon>
        <taxon>Basidiomycota</taxon>
        <taxon>Agaricomycotina</taxon>
        <taxon>Agaricomycetes</taxon>
        <taxon>Polyporales</taxon>
        <taxon>Polyporaceae</taxon>
        <taxon>Polyporus</taxon>
    </lineage>
</organism>
<accession>A0A5C3PN64</accession>
<sequence>MPMMLRLDIDAFQHLGSPIPDLRSVDFVAPPCPSLRSLSVMFMHVCWRKSGLALSSLKELSFDDCIDKSTLITDVLDVLAAYSLLEDVELRNSLPLFKLGTLGQQRLVPMKNLVKLRLFEAPETIFHLLSHLQLREEADVFLGPMPTWEEWRHDTPALRLRRLLPHDTTCLPILRGAVWININSNGTYWRQVQINVLGQAAAEVSLCPSTPSTSPRSPFSRISPTSSPTRPSPGSATTET</sequence>
<protein>
    <recommendedName>
        <fullName evidence="4">F-box domain-containing protein</fullName>
    </recommendedName>
</protein>
<reference evidence="2 3" key="1">
    <citation type="journal article" date="2019" name="Nat. Ecol. Evol.">
        <title>Megaphylogeny resolves global patterns of mushroom evolution.</title>
        <authorList>
            <person name="Varga T."/>
            <person name="Krizsan K."/>
            <person name="Foldi C."/>
            <person name="Dima B."/>
            <person name="Sanchez-Garcia M."/>
            <person name="Sanchez-Ramirez S."/>
            <person name="Szollosi G.J."/>
            <person name="Szarkandi J.G."/>
            <person name="Papp V."/>
            <person name="Albert L."/>
            <person name="Andreopoulos W."/>
            <person name="Angelini C."/>
            <person name="Antonin V."/>
            <person name="Barry K.W."/>
            <person name="Bougher N.L."/>
            <person name="Buchanan P."/>
            <person name="Buyck B."/>
            <person name="Bense V."/>
            <person name="Catcheside P."/>
            <person name="Chovatia M."/>
            <person name="Cooper J."/>
            <person name="Damon W."/>
            <person name="Desjardin D."/>
            <person name="Finy P."/>
            <person name="Geml J."/>
            <person name="Haridas S."/>
            <person name="Hughes K."/>
            <person name="Justo A."/>
            <person name="Karasinski D."/>
            <person name="Kautmanova I."/>
            <person name="Kiss B."/>
            <person name="Kocsube S."/>
            <person name="Kotiranta H."/>
            <person name="LaButti K.M."/>
            <person name="Lechner B.E."/>
            <person name="Liimatainen K."/>
            <person name="Lipzen A."/>
            <person name="Lukacs Z."/>
            <person name="Mihaltcheva S."/>
            <person name="Morgado L.N."/>
            <person name="Niskanen T."/>
            <person name="Noordeloos M.E."/>
            <person name="Ohm R.A."/>
            <person name="Ortiz-Santana B."/>
            <person name="Ovrebo C."/>
            <person name="Racz N."/>
            <person name="Riley R."/>
            <person name="Savchenko A."/>
            <person name="Shiryaev A."/>
            <person name="Soop K."/>
            <person name="Spirin V."/>
            <person name="Szebenyi C."/>
            <person name="Tomsovsky M."/>
            <person name="Tulloss R.E."/>
            <person name="Uehling J."/>
            <person name="Grigoriev I.V."/>
            <person name="Vagvolgyi C."/>
            <person name="Papp T."/>
            <person name="Martin F.M."/>
            <person name="Miettinen O."/>
            <person name="Hibbett D.S."/>
            <person name="Nagy L.G."/>
        </authorList>
    </citation>
    <scope>NUCLEOTIDE SEQUENCE [LARGE SCALE GENOMIC DNA]</scope>
    <source>
        <strain evidence="2 3">HHB13444</strain>
    </source>
</reference>
<feature type="compositionally biased region" description="Low complexity" evidence="1">
    <location>
        <begin position="208"/>
        <end position="240"/>
    </location>
</feature>
<dbReference type="InParanoid" id="A0A5C3PN64"/>